<dbReference type="Gene3D" id="3.20.20.70">
    <property type="entry name" value="Aldolase class I"/>
    <property type="match status" value="1"/>
</dbReference>
<dbReference type="EMBL" id="JBFTWV010000166">
    <property type="protein sequence ID" value="KAL2784808.1"/>
    <property type="molecule type" value="Genomic_DNA"/>
</dbReference>
<dbReference type="SUPFAM" id="SSF51412">
    <property type="entry name" value="Inosine monophosphate dehydrogenase (IMPDH)"/>
    <property type="match status" value="1"/>
</dbReference>
<evidence type="ECO:0000256" key="1">
    <source>
        <dbReference type="ARBA" id="ARBA00022630"/>
    </source>
</evidence>
<comment type="caution">
    <text evidence="4">The sequence shown here is derived from an EMBL/GenBank/DDBJ whole genome shotgun (WGS) entry which is preliminary data.</text>
</comment>
<organism evidence="4 5">
    <name type="scientific">Aspergillus keveii</name>
    <dbReference type="NCBI Taxonomy" id="714993"/>
    <lineage>
        <taxon>Eukaryota</taxon>
        <taxon>Fungi</taxon>
        <taxon>Dikarya</taxon>
        <taxon>Ascomycota</taxon>
        <taxon>Pezizomycotina</taxon>
        <taxon>Eurotiomycetes</taxon>
        <taxon>Eurotiomycetidae</taxon>
        <taxon>Eurotiales</taxon>
        <taxon>Aspergillaceae</taxon>
        <taxon>Aspergillus</taxon>
        <taxon>Aspergillus subgen. Nidulantes</taxon>
    </lineage>
</organism>
<dbReference type="Pfam" id="PF03060">
    <property type="entry name" value="NMO"/>
    <property type="match status" value="1"/>
</dbReference>
<reference evidence="4 5" key="1">
    <citation type="submission" date="2024-07" db="EMBL/GenBank/DDBJ databases">
        <title>Section-level genome sequencing and comparative genomics of Aspergillus sections Usti and Cavernicolus.</title>
        <authorList>
            <consortium name="Lawrence Berkeley National Laboratory"/>
            <person name="Nybo J.L."/>
            <person name="Vesth T.C."/>
            <person name="Theobald S."/>
            <person name="Frisvad J.C."/>
            <person name="Larsen T.O."/>
            <person name="Kjaerboelling I."/>
            <person name="Rothschild-Mancinelli K."/>
            <person name="Lyhne E.K."/>
            <person name="Kogle M.E."/>
            <person name="Barry K."/>
            <person name="Clum A."/>
            <person name="Na H."/>
            <person name="Ledsgaard L."/>
            <person name="Lin J."/>
            <person name="Lipzen A."/>
            <person name="Kuo A."/>
            <person name="Riley R."/>
            <person name="Mondo S."/>
            <person name="Labutti K."/>
            <person name="Haridas S."/>
            <person name="Pangalinan J."/>
            <person name="Salamov A.A."/>
            <person name="Simmons B.A."/>
            <person name="Magnuson J.K."/>
            <person name="Chen J."/>
            <person name="Drula E."/>
            <person name="Henrissat B."/>
            <person name="Wiebenga A."/>
            <person name="Lubbers R.J."/>
            <person name="Gomes A.C."/>
            <person name="Makela M.R."/>
            <person name="Stajich J."/>
            <person name="Grigoriev I.V."/>
            <person name="Mortensen U.H."/>
            <person name="De Vries R.P."/>
            <person name="Baker S.E."/>
            <person name="Andersen M.R."/>
        </authorList>
    </citation>
    <scope>NUCLEOTIDE SEQUENCE [LARGE SCALE GENOMIC DNA]</scope>
    <source>
        <strain evidence="4 5">CBS 209.92</strain>
    </source>
</reference>
<protein>
    <recommendedName>
        <fullName evidence="6">Oxidoreductase 2-nitropropane dioxygenase family</fullName>
    </recommendedName>
</protein>
<keyword evidence="2" id="KW-0288">FMN</keyword>
<evidence type="ECO:0000256" key="2">
    <source>
        <dbReference type="ARBA" id="ARBA00022643"/>
    </source>
</evidence>
<evidence type="ECO:0008006" key="6">
    <source>
        <dbReference type="Google" id="ProtNLM"/>
    </source>
</evidence>
<keyword evidence="3" id="KW-0560">Oxidoreductase</keyword>
<evidence type="ECO:0000313" key="4">
    <source>
        <dbReference type="EMBL" id="KAL2784808.1"/>
    </source>
</evidence>
<keyword evidence="5" id="KW-1185">Reference proteome</keyword>
<dbReference type="CDD" id="cd04730">
    <property type="entry name" value="NPD_like"/>
    <property type="match status" value="1"/>
</dbReference>
<dbReference type="InterPro" id="IPR004136">
    <property type="entry name" value="NMO"/>
</dbReference>
<dbReference type="PANTHER" id="PTHR32332:SF34">
    <property type="entry name" value="2-NITROPROPANE DIOXYGENASE FAMILY, PUTATIVE-RELATED"/>
    <property type="match status" value="1"/>
</dbReference>
<name>A0ABR4FNG0_9EURO</name>
<dbReference type="Proteomes" id="UP001610563">
    <property type="component" value="Unassembled WGS sequence"/>
</dbReference>
<evidence type="ECO:0000256" key="3">
    <source>
        <dbReference type="ARBA" id="ARBA00023002"/>
    </source>
</evidence>
<keyword evidence="1" id="KW-0285">Flavoprotein</keyword>
<dbReference type="PANTHER" id="PTHR32332">
    <property type="entry name" value="2-NITROPROPANE DIOXYGENASE"/>
    <property type="match status" value="1"/>
</dbReference>
<gene>
    <name evidence="4" type="ORF">BJX66DRAFT_316193</name>
</gene>
<accession>A0ABR4FNG0</accession>
<dbReference type="InterPro" id="IPR013785">
    <property type="entry name" value="Aldolase_TIM"/>
</dbReference>
<evidence type="ECO:0000313" key="5">
    <source>
        <dbReference type="Proteomes" id="UP001610563"/>
    </source>
</evidence>
<sequence length="362" mass="38387">MAQLLHLAKKLSSPYPWTSSPLIISAPMRVMSGPALAVAVSRAGGLGFVGPGLKTQNIIKDLEEASNLIQKSPILGAQRAPSSSQTLPVGIGFQLWADDIDTASSAIKRFKPCAAWLFAPRNGQKDIDTWSRRLREASPKTSIWVQIGTVAEAWSIVESSEKPDVIVVQGAEAGGHGRAHDGMGLISLLPEIADVLAAKDVHIPLVAAGGIADGRGAAAAFALGASGVAMGTRFLATDEARIAHGYQAEILRASEGGTSTTRTQLYNHLRGTFGWPEEYSPRTIINRSFVEFQAGRSFGELKVAHDEAVKKGDEAWGPEGRTATYAGAAIGLVKEVKPAGEVVRDVRGFVEGIFGEGRRMKL</sequence>
<proteinExistence type="predicted"/>